<dbReference type="Proteomes" id="UP000016933">
    <property type="component" value="Unassembled WGS sequence"/>
</dbReference>
<evidence type="ECO:0000256" key="1">
    <source>
        <dbReference type="ARBA" id="ARBA00000900"/>
    </source>
</evidence>
<evidence type="ECO:0000256" key="14">
    <source>
        <dbReference type="ARBA" id="ARBA00055150"/>
    </source>
</evidence>
<dbReference type="Pfam" id="PF23009">
    <property type="entry name" value="UBC_like"/>
    <property type="match status" value="1"/>
</dbReference>
<keyword evidence="13 16" id="KW-0862">Zinc</keyword>
<dbReference type="InterPro" id="IPR011016">
    <property type="entry name" value="Znf_RING-CH"/>
</dbReference>
<dbReference type="InterPro" id="IPR011989">
    <property type="entry name" value="ARM-like"/>
</dbReference>
<evidence type="ECO:0000256" key="8">
    <source>
        <dbReference type="ARBA" id="ARBA00022679"/>
    </source>
</evidence>
<evidence type="ECO:0000256" key="4">
    <source>
        <dbReference type="ARBA" id="ARBA00007997"/>
    </source>
</evidence>
<dbReference type="PROSITE" id="PS50089">
    <property type="entry name" value="ZF_RING_2"/>
    <property type="match status" value="1"/>
</dbReference>
<dbReference type="FunFam" id="3.30.40.10:FF:000038">
    <property type="entry name" value="E3 ubiquitin-protein ligase listerin"/>
    <property type="match status" value="1"/>
</dbReference>
<dbReference type="InterPro" id="IPR001841">
    <property type="entry name" value="Znf_RING"/>
</dbReference>
<evidence type="ECO:0000256" key="7">
    <source>
        <dbReference type="ARBA" id="ARBA00022490"/>
    </source>
</evidence>
<dbReference type="Gene3D" id="3.30.40.10">
    <property type="entry name" value="Zinc/RING finger domain, C3HC4 (zinc finger)"/>
    <property type="match status" value="1"/>
</dbReference>
<keyword evidence="7" id="KW-0963">Cytoplasm</keyword>
<sequence length="1610" mass="177379">MSKRQFKSQASSGRVGGGFGGFGSAAGFGSSGSSVLSYIQEPPDYSLISDSNVVVSFKNLSKKDSTTKAKALEDLQNLLVSSDREAEDAVVEAWVKLFPRLSIDNARRVRQLAHQFNGQLCAKCGKRIAKHLPRLAGPWLAGTFDVDRTSAKAAQEAISAVFSTPEKVQGLRKTFHESIIEYCRDALLNETVQTLSDERSVSSDDAETTFARVAAGSMAVITSLLEYLSEDDITKQNPLYEQILDDGKLWDYATHTDASVRRSAHRLIRLCVKTHSTFIEGSLNTASKAYVYKGLPSDQTTSAIDFTQTLLVLTVAFPSIWTEAYTGKKPAISRLQQFLKHGSHSGTGSFWEISRELLRKVPVEVYPNSYEEVSGLLLAARDGVGRKEERFNASAAWPTYFDLVDLVTRKLSDEDAENSLEAFAMPPVNQYLHPSEETAKWSITGARPAALVARVATIHRISVLFEKKWLHLAEKLVEIAKTSQPEQSKDFDKSQKHVASCGERWADLQKELYADDFSWSESALTTFAAANTKILTECVSLLRTRNGKPYGAAAVIEQQIRACGARLLQDTDFRRSLTDFVLANVPKLMYSPSQRHLVRCLYALKAEPQFQDAFRQTLTSILEAAEGDVQKSSAIHAFFPMNTPQEAIEIARVDERLQSLLAAHLTDPAQASLLVDMFKLGITSQTTTDTVLTKLLEGLAMNGSGVHSSLAAFDQLAVSNQAVVRDFVAKDAGTQLLPTVLHLEQSQDDTIAEAAGSLSGRLSLAMGEAAADAKYGTIMHSLERTTKTSLPIDAVLDLTEKTIGDNIEHTTVRNLLPSIELWQASILAVMKPPKTSLGLLSPLGGAVHLLRAEASTSGTRAQYDAEGLSQALRPAIYLAKLLNRPGILQSIGDDAVPVLILLNICILLAEDNTSVLDANGLWLASESQALEHEVMDFVAHANAALKLYWADAVSSGKQDEDGQFLHGIELLRGQHQQDSPISYYAALVSAKAYENLFELHGYSHERTKTCEEKLKAQKSSKDRLSLISLLVGFAQPLSGSQALNRLFNELVADLTDLKLETDEQRCLELLIVLNAILHAQDDIASSVQKTRMIFFVKHIITWLAAETSPVLATEVCKALAALIPTVSDTYGEHWSQIIDFLVTFWSSSTSISDGTVVSETGVLLVHASLKLYAALERLAKGEEPNDDLLDEMKGHKGTLHNGLIELLKSSSGVSDESHQPLMVTNELLARELSRAPFKPLADMEELFGLLYTPSYAVQGAAFDLLHKQIPAAQEQISFDAALDDKKAKLPDELLSLIIEAPTLDTLADASFDRAMPLALQGFLYSWRLLFDHFTNSSYRIKEDYIEQLKDGGYLPGLLSLVFDFLGHSRGRPIDASKFDVQEYVGDSEPDPEKDVQWLLSHLYYLALSNLPSMVKAYFLEIRSRQTSQAIESWTAKYISPLLVTASLQSVADWAEKSVKDDPDYENMSVKVGMRSKEVNVSYLVDEQTMAIKVILPDTYPLDSAKVVSVNRVAVKEEKWRSWLLNCQGVITFSNGSITDGLSAWRKNVVGALKGQTECAICYSIISSEKQLPTKRCPTCKNLFHAGCLFKWFKTSNASTCPLCRNPFNFN</sequence>
<organism evidence="18 19">
    <name type="scientific">Dothistroma septosporum (strain NZE10 / CBS 128990)</name>
    <name type="common">Red band needle blight fungus</name>
    <name type="synonym">Mycosphaerella pini</name>
    <dbReference type="NCBI Taxonomy" id="675120"/>
    <lineage>
        <taxon>Eukaryota</taxon>
        <taxon>Fungi</taxon>
        <taxon>Dikarya</taxon>
        <taxon>Ascomycota</taxon>
        <taxon>Pezizomycotina</taxon>
        <taxon>Dothideomycetes</taxon>
        <taxon>Dothideomycetidae</taxon>
        <taxon>Mycosphaerellales</taxon>
        <taxon>Mycosphaerellaceae</taxon>
        <taxon>Dothistroma</taxon>
    </lineage>
</organism>
<comment type="function">
    <text evidence="16">E3 ubiquitin-protein ligase. Component of the ribosome quality control complex (RQC), a ribosome-associated complex that mediates ubiquitination and extraction of incompletely synthesized nascent chains for proteasomal degradation.</text>
</comment>
<dbReference type="EMBL" id="KB446541">
    <property type="protein sequence ID" value="EME41987.1"/>
    <property type="molecule type" value="Genomic_DNA"/>
</dbReference>
<dbReference type="GO" id="GO:0043023">
    <property type="term" value="F:ribosomal large subunit binding"/>
    <property type="evidence" value="ECO:0007669"/>
    <property type="project" value="TreeGrafter"/>
</dbReference>
<reference evidence="18 19" key="2">
    <citation type="journal article" date="2012" name="PLoS Pathog.">
        <title>Diverse lifestyles and strategies of plant pathogenesis encoded in the genomes of eighteen Dothideomycetes fungi.</title>
        <authorList>
            <person name="Ohm R.A."/>
            <person name="Feau N."/>
            <person name="Henrissat B."/>
            <person name="Schoch C.L."/>
            <person name="Horwitz B.A."/>
            <person name="Barry K.W."/>
            <person name="Condon B.J."/>
            <person name="Copeland A.C."/>
            <person name="Dhillon B."/>
            <person name="Glaser F."/>
            <person name="Hesse C.N."/>
            <person name="Kosti I."/>
            <person name="LaButti K."/>
            <person name="Lindquist E.A."/>
            <person name="Lucas S."/>
            <person name="Salamov A.A."/>
            <person name="Bradshaw R.E."/>
            <person name="Ciuffetti L."/>
            <person name="Hamelin R.C."/>
            <person name="Kema G.H.J."/>
            <person name="Lawrence C."/>
            <person name="Scott J.A."/>
            <person name="Spatafora J.W."/>
            <person name="Turgeon B.G."/>
            <person name="de Wit P.J.G.M."/>
            <person name="Zhong S."/>
            <person name="Goodwin S.B."/>
            <person name="Grigoriev I.V."/>
        </authorList>
    </citation>
    <scope>NUCLEOTIDE SEQUENCE [LARGE SCALE GENOMIC DNA]</scope>
    <source>
        <strain evidence="19">NZE10 / CBS 128990</strain>
    </source>
</reference>
<proteinExistence type="inferred from homology"/>
<dbReference type="Pfam" id="PF22999">
    <property type="entry name" value="LTN1_E3_ligase_6th"/>
    <property type="match status" value="1"/>
</dbReference>
<dbReference type="SMART" id="SM01197">
    <property type="entry name" value="FANCL_C"/>
    <property type="match status" value="1"/>
</dbReference>
<evidence type="ECO:0000256" key="15">
    <source>
        <dbReference type="PROSITE-ProRule" id="PRU00175"/>
    </source>
</evidence>
<dbReference type="eggNOG" id="KOG0803">
    <property type="taxonomic scope" value="Eukaryota"/>
</dbReference>
<dbReference type="GO" id="GO:0005829">
    <property type="term" value="C:cytosol"/>
    <property type="evidence" value="ECO:0007669"/>
    <property type="project" value="UniProtKB-SubCell"/>
</dbReference>
<comment type="similarity">
    <text evidence="4 16">Belongs to the LTN1 family.</text>
</comment>
<dbReference type="GO" id="GO:1990116">
    <property type="term" value="P:ribosome-associated ubiquitin-dependent protein catabolic process"/>
    <property type="evidence" value="ECO:0007669"/>
    <property type="project" value="UniProtKB-UniRule"/>
</dbReference>
<dbReference type="SUPFAM" id="SSF57850">
    <property type="entry name" value="RING/U-box"/>
    <property type="match status" value="1"/>
</dbReference>
<evidence type="ECO:0000256" key="3">
    <source>
        <dbReference type="ARBA" id="ARBA00004906"/>
    </source>
</evidence>
<dbReference type="OrthoDB" id="6108at2759"/>
<dbReference type="PANTHER" id="PTHR12389:SF0">
    <property type="entry name" value="E3 UBIQUITIN-PROTEIN LIGASE LISTERIN"/>
    <property type="match status" value="1"/>
</dbReference>
<keyword evidence="12 16" id="KW-0833">Ubl conjugation pathway</keyword>
<gene>
    <name evidence="18" type="ORF">DOTSEDRAFT_89506</name>
</gene>
<dbReference type="InterPro" id="IPR054477">
    <property type="entry name" value="LTN1_E3_ligase_6th"/>
</dbReference>
<dbReference type="CDD" id="cd16491">
    <property type="entry name" value="RING-CH-C4HC3_LTN1"/>
    <property type="match status" value="1"/>
</dbReference>
<dbReference type="GO" id="GO:0061630">
    <property type="term" value="F:ubiquitin protein ligase activity"/>
    <property type="evidence" value="ECO:0007669"/>
    <property type="project" value="UniProtKB-UniRule"/>
</dbReference>
<evidence type="ECO:0000259" key="17">
    <source>
        <dbReference type="PROSITE" id="PS50089"/>
    </source>
</evidence>
<dbReference type="STRING" id="675120.N1PHW4"/>
<comment type="function">
    <text evidence="14">E3 ubiquitin-protein ligase component of the ribosome quality control complex (RQC), a ribosome-associated complex that mediates ubiquitination and extraction of incompletely synthesized nascent chains for proteasomal degradation. Mediates ubiquitination of proteins derived from mRNAs lacking stop codons (non-stop proteins) and other translation arrest products induced by poly-lysine sequences and tandem rare codons. Ubiquitination leads to CDC48 recruitment for extraction and degradation of the incomplete translation product. May indirectly play a role in chromatin function and transcription.</text>
</comment>
<evidence type="ECO:0000256" key="12">
    <source>
        <dbReference type="ARBA" id="ARBA00022786"/>
    </source>
</evidence>
<feature type="domain" description="RING-type" evidence="17">
    <location>
        <begin position="1558"/>
        <end position="1604"/>
    </location>
</feature>
<comment type="subunit">
    <text evidence="16">Component of the ribosome quality control complex (RQC).</text>
</comment>
<evidence type="ECO:0000313" key="18">
    <source>
        <dbReference type="EMBL" id="EME41987.1"/>
    </source>
</evidence>
<keyword evidence="9 16" id="KW-0479">Metal-binding</keyword>
<evidence type="ECO:0000256" key="10">
    <source>
        <dbReference type="ARBA" id="ARBA00022737"/>
    </source>
</evidence>
<dbReference type="UniPathway" id="UPA00143"/>
<evidence type="ECO:0000256" key="5">
    <source>
        <dbReference type="ARBA" id="ARBA00012483"/>
    </source>
</evidence>
<comment type="catalytic activity">
    <reaction evidence="1 16">
        <text>S-ubiquitinyl-[E2 ubiquitin-conjugating enzyme]-L-cysteine + [acceptor protein]-L-lysine = [E2 ubiquitin-conjugating enzyme]-L-cysteine + N(6)-ubiquitinyl-[acceptor protein]-L-lysine.</text>
        <dbReference type="EC" id="2.3.2.27"/>
    </reaction>
</comment>
<name>N1PHW4_DOTSN</name>
<dbReference type="GO" id="GO:1990112">
    <property type="term" value="C:RQC complex"/>
    <property type="evidence" value="ECO:0007669"/>
    <property type="project" value="UniProtKB-UniRule"/>
</dbReference>
<protein>
    <recommendedName>
        <fullName evidence="6 16">E3 ubiquitin-protein ligase listerin</fullName>
        <ecNumber evidence="5 16">2.3.2.27</ecNumber>
    </recommendedName>
    <alternativeName>
        <fullName evidence="16">RING-type E3 ubiquitin transferase listerin</fullName>
    </alternativeName>
</protein>
<dbReference type="InterPro" id="IPR039804">
    <property type="entry name" value="RING-CH-C4HC3_LTN1"/>
</dbReference>
<dbReference type="SUPFAM" id="SSF48371">
    <property type="entry name" value="ARM repeat"/>
    <property type="match status" value="1"/>
</dbReference>
<accession>N1PHW4</accession>
<dbReference type="PANTHER" id="PTHR12389">
    <property type="entry name" value="ZINC FINGER PROTEIN 294"/>
    <property type="match status" value="1"/>
</dbReference>
<dbReference type="EC" id="2.3.2.27" evidence="5 16"/>
<dbReference type="GO" id="GO:0008270">
    <property type="term" value="F:zinc ion binding"/>
    <property type="evidence" value="ECO:0007669"/>
    <property type="project" value="UniProtKB-KW"/>
</dbReference>
<comment type="pathway">
    <text evidence="3 16">Protein modification; protein ubiquitination.</text>
</comment>
<dbReference type="SMART" id="SM00744">
    <property type="entry name" value="RINGv"/>
    <property type="match status" value="1"/>
</dbReference>
<dbReference type="OMA" id="IYGSHWE"/>
<dbReference type="Gene3D" id="1.25.10.10">
    <property type="entry name" value="Leucine-rich Repeat Variant"/>
    <property type="match status" value="1"/>
</dbReference>
<keyword evidence="8 16" id="KW-0808">Transferase</keyword>
<dbReference type="InterPro" id="IPR013083">
    <property type="entry name" value="Znf_RING/FYVE/PHD"/>
</dbReference>
<keyword evidence="11 15" id="KW-0863">Zinc-finger</keyword>
<dbReference type="Pfam" id="PF13639">
    <property type="entry name" value="zf-RING_2"/>
    <property type="match status" value="1"/>
</dbReference>
<keyword evidence="19" id="KW-1185">Reference proteome</keyword>
<evidence type="ECO:0000256" key="13">
    <source>
        <dbReference type="ARBA" id="ARBA00022833"/>
    </source>
</evidence>
<dbReference type="InterPro" id="IPR054478">
    <property type="entry name" value="LTN1_UBC"/>
</dbReference>
<evidence type="ECO:0000256" key="9">
    <source>
        <dbReference type="ARBA" id="ARBA00022723"/>
    </source>
</evidence>
<evidence type="ECO:0000256" key="6">
    <source>
        <dbReference type="ARBA" id="ARBA00017157"/>
    </source>
</evidence>
<evidence type="ECO:0000313" key="19">
    <source>
        <dbReference type="Proteomes" id="UP000016933"/>
    </source>
</evidence>
<dbReference type="GO" id="GO:0016567">
    <property type="term" value="P:protein ubiquitination"/>
    <property type="evidence" value="ECO:0007669"/>
    <property type="project" value="UniProtKB-UniPathway"/>
</dbReference>
<evidence type="ECO:0000256" key="16">
    <source>
        <dbReference type="RuleBase" id="RU367090"/>
    </source>
</evidence>
<evidence type="ECO:0000256" key="11">
    <source>
        <dbReference type="ARBA" id="ARBA00022771"/>
    </source>
</evidence>
<comment type="subcellular location">
    <subcellularLocation>
        <location evidence="2">Cytoplasm</location>
        <location evidence="2">Cytosol</location>
    </subcellularLocation>
</comment>
<dbReference type="Pfam" id="PF22958">
    <property type="entry name" value="Ltn1_1st"/>
    <property type="match status" value="1"/>
</dbReference>
<dbReference type="GO" id="GO:0072344">
    <property type="term" value="P:rescue of stalled ribosome"/>
    <property type="evidence" value="ECO:0007669"/>
    <property type="project" value="UniProtKB-UniRule"/>
</dbReference>
<evidence type="ECO:0000256" key="2">
    <source>
        <dbReference type="ARBA" id="ARBA00004514"/>
    </source>
</evidence>
<dbReference type="InterPro" id="IPR039795">
    <property type="entry name" value="LTN1/Rkr1"/>
</dbReference>
<reference evidence="19" key="1">
    <citation type="journal article" date="2012" name="PLoS Genet.">
        <title>The genomes of the fungal plant pathogens Cladosporium fulvum and Dothistroma septosporum reveal adaptation to different hosts and lifestyles but also signatures of common ancestry.</title>
        <authorList>
            <person name="de Wit P.J.G.M."/>
            <person name="van der Burgt A."/>
            <person name="Oekmen B."/>
            <person name="Stergiopoulos I."/>
            <person name="Abd-Elsalam K.A."/>
            <person name="Aerts A.L."/>
            <person name="Bahkali A.H."/>
            <person name="Beenen H.G."/>
            <person name="Chettri P."/>
            <person name="Cox M.P."/>
            <person name="Datema E."/>
            <person name="de Vries R.P."/>
            <person name="Dhillon B."/>
            <person name="Ganley A.R."/>
            <person name="Griffiths S.A."/>
            <person name="Guo Y."/>
            <person name="Hamelin R.C."/>
            <person name="Henrissat B."/>
            <person name="Kabir M.S."/>
            <person name="Jashni M.K."/>
            <person name="Kema G."/>
            <person name="Klaubauf S."/>
            <person name="Lapidus A."/>
            <person name="Levasseur A."/>
            <person name="Lindquist E."/>
            <person name="Mehrabi R."/>
            <person name="Ohm R.A."/>
            <person name="Owen T.J."/>
            <person name="Salamov A."/>
            <person name="Schwelm A."/>
            <person name="Schijlen E."/>
            <person name="Sun H."/>
            <person name="van den Burg H.A."/>
            <person name="van Ham R.C.H.J."/>
            <person name="Zhang S."/>
            <person name="Goodwin S.B."/>
            <person name="Grigoriev I.V."/>
            <person name="Collemare J."/>
            <person name="Bradshaw R.E."/>
        </authorList>
    </citation>
    <scope>NUCLEOTIDE SEQUENCE [LARGE SCALE GENOMIC DNA]</scope>
    <source>
        <strain evidence="19">NZE10 / CBS 128990</strain>
    </source>
</reference>
<dbReference type="HOGENOM" id="CLU_000471_0_0_1"/>
<dbReference type="InterPro" id="IPR054476">
    <property type="entry name" value="Ltn1_N"/>
</dbReference>
<dbReference type="InterPro" id="IPR016024">
    <property type="entry name" value="ARM-type_fold"/>
</dbReference>
<keyword evidence="10" id="KW-0677">Repeat</keyword>